<keyword evidence="1" id="KW-0732">Signal</keyword>
<feature type="chain" id="PRO_5037103638" evidence="1">
    <location>
        <begin position="27"/>
        <end position="153"/>
    </location>
</feature>
<keyword evidence="3" id="KW-1185">Reference proteome</keyword>
<name>A0A916Z621_9BACT</name>
<dbReference type="AlphaFoldDB" id="A0A916Z621"/>
<dbReference type="EMBL" id="BMKK01000013">
    <property type="protein sequence ID" value="GGD77639.1"/>
    <property type="molecule type" value="Genomic_DNA"/>
</dbReference>
<comment type="caution">
    <text evidence="2">The sequence shown here is derived from an EMBL/GenBank/DDBJ whole genome shotgun (WGS) entry which is preliminary data.</text>
</comment>
<reference evidence="2" key="1">
    <citation type="journal article" date="2014" name="Int. J. Syst. Evol. Microbiol.">
        <title>Complete genome sequence of Corynebacterium casei LMG S-19264T (=DSM 44701T), isolated from a smear-ripened cheese.</title>
        <authorList>
            <consortium name="US DOE Joint Genome Institute (JGI-PGF)"/>
            <person name="Walter F."/>
            <person name="Albersmeier A."/>
            <person name="Kalinowski J."/>
            <person name="Ruckert C."/>
        </authorList>
    </citation>
    <scope>NUCLEOTIDE SEQUENCE</scope>
    <source>
        <strain evidence="2">CGMCC 1.15958</strain>
    </source>
</reference>
<dbReference type="Proteomes" id="UP000609064">
    <property type="component" value="Unassembled WGS sequence"/>
</dbReference>
<gene>
    <name evidence="2" type="ORF">GCM10011514_46930</name>
</gene>
<feature type="signal peptide" evidence="1">
    <location>
        <begin position="1"/>
        <end position="26"/>
    </location>
</feature>
<accession>A0A916Z621</accession>
<proteinExistence type="predicted"/>
<protein>
    <submittedName>
        <fullName evidence="2">Uncharacterized protein</fullName>
    </submittedName>
</protein>
<sequence>MKNSFKSVIFALVFGSLLTTANIVKANDRDSAKNEVILVRGAEASFANFMTKNAKKLVKTNDWNVFTEVVTLYNASPSKFITLSADKKAAFITAVENIEVKLNKVRGSEAKVWKQKVTTTASVIKVLWNYQSNVESTDTQQAEAPVAIEMLGR</sequence>
<organism evidence="2 3">
    <name type="scientific">Emticicia aquatilis</name>
    <dbReference type="NCBI Taxonomy" id="1537369"/>
    <lineage>
        <taxon>Bacteria</taxon>
        <taxon>Pseudomonadati</taxon>
        <taxon>Bacteroidota</taxon>
        <taxon>Cytophagia</taxon>
        <taxon>Cytophagales</taxon>
        <taxon>Leadbetterellaceae</taxon>
        <taxon>Emticicia</taxon>
    </lineage>
</organism>
<evidence type="ECO:0000313" key="3">
    <source>
        <dbReference type="Proteomes" id="UP000609064"/>
    </source>
</evidence>
<evidence type="ECO:0000256" key="1">
    <source>
        <dbReference type="SAM" id="SignalP"/>
    </source>
</evidence>
<reference evidence="2" key="2">
    <citation type="submission" date="2020-09" db="EMBL/GenBank/DDBJ databases">
        <authorList>
            <person name="Sun Q."/>
            <person name="Zhou Y."/>
        </authorList>
    </citation>
    <scope>NUCLEOTIDE SEQUENCE</scope>
    <source>
        <strain evidence="2">CGMCC 1.15958</strain>
    </source>
</reference>
<dbReference type="RefSeq" id="WP_188770066.1">
    <property type="nucleotide sequence ID" value="NZ_BMKK01000013.1"/>
</dbReference>
<evidence type="ECO:0000313" key="2">
    <source>
        <dbReference type="EMBL" id="GGD77639.1"/>
    </source>
</evidence>